<evidence type="ECO:0000256" key="2">
    <source>
        <dbReference type="ARBA" id="ARBA00023002"/>
    </source>
</evidence>
<accession>A0AAD3XND6</accession>
<dbReference type="InterPro" id="IPR036188">
    <property type="entry name" value="FAD/NAD-bd_sf"/>
</dbReference>
<gene>
    <name evidence="4" type="ORF">Nepgr_012759</name>
</gene>
<dbReference type="PANTHER" id="PTHR10742:SF386">
    <property type="entry name" value="LYSINE-SPECIFIC HISTONE DEMETHYLASE 1A"/>
    <property type="match status" value="1"/>
</dbReference>
<organism evidence="4 5">
    <name type="scientific">Nepenthes gracilis</name>
    <name type="common">Slender pitcher plant</name>
    <dbReference type="NCBI Taxonomy" id="150966"/>
    <lineage>
        <taxon>Eukaryota</taxon>
        <taxon>Viridiplantae</taxon>
        <taxon>Streptophyta</taxon>
        <taxon>Embryophyta</taxon>
        <taxon>Tracheophyta</taxon>
        <taxon>Spermatophyta</taxon>
        <taxon>Magnoliopsida</taxon>
        <taxon>eudicotyledons</taxon>
        <taxon>Gunneridae</taxon>
        <taxon>Pentapetalae</taxon>
        <taxon>Caryophyllales</taxon>
        <taxon>Nepenthaceae</taxon>
        <taxon>Nepenthes</taxon>
    </lineage>
</organism>
<dbReference type="Gene3D" id="3.90.660.10">
    <property type="match status" value="1"/>
</dbReference>
<evidence type="ECO:0000313" key="5">
    <source>
        <dbReference type="Proteomes" id="UP001279734"/>
    </source>
</evidence>
<keyword evidence="5" id="KW-1185">Reference proteome</keyword>
<dbReference type="SUPFAM" id="SSF54373">
    <property type="entry name" value="FAD-linked reductases, C-terminal domain"/>
    <property type="match status" value="1"/>
</dbReference>
<dbReference type="Gene3D" id="3.50.50.60">
    <property type="entry name" value="FAD/NAD(P)-binding domain"/>
    <property type="match status" value="1"/>
</dbReference>
<dbReference type="GO" id="GO:0006598">
    <property type="term" value="P:polyamine catabolic process"/>
    <property type="evidence" value="ECO:0007669"/>
    <property type="project" value="TreeGrafter"/>
</dbReference>
<protein>
    <recommendedName>
        <fullName evidence="3">Amine oxidase domain-containing protein</fullName>
    </recommendedName>
</protein>
<dbReference type="EMBL" id="BSYO01000010">
    <property type="protein sequence ID" value="GMH10918.1"/>
    <property type="molecule type" value="Genomic_DNA"/>
</dbReference>
<dbReference type="InterPro" id="IPR002937">
    <property type="entry name" value="Amino_oxidase"/>
</dbReference>
<sequence>MEHRKRNTRQLRPAMCYSKIENRHPASPSAIVIGAGFAGIAAARALHDASFQVIVLESQDRIGGRVCTGHTFVFPVDLGASCGDNSVLYYHDLESYALFDMDGNQVPQELVVKVDEAFDSILKETDEVRQGCNEDMSIQRAFSIVFERRPDLQLEGLAYKVLQWSFLQWRVGSVSPWGHGLMVRGLPLRYKHTRERVSKISWHHDEGRVTTESGATFVADAAVVKAPLDVLKSKSIKFEPRLPKWKEEGISDLRVRIENKIVLHFEKVFWPKVELLGAVADTTYGCNYFLNLHKATGHRVLVYMPAGKLAQDIDKMSDEVAANFAFMQLKKILPDSSPPATSALYPGSV</sequence>
<dbReference type="PANTHER" id="PTHR10742">
    <property type="entry name" value="FLAVIN MONOAMINE OXIDASE"/>
    <property type="match status" value="1"/>
</dbReference>
<dbReference type="Proteomes" id="UP001279734">
    <property type="component" value="Unassembled WGS sequence"/>
</dbReference>
<comment type="caution">
    <text evidence="4">The sequence shown here is derived from an EMBL/GenBank/DDBJ whole genome shotgun (WGS) entry which is preliminary data.</text>
</comment>
<evidence type="ECO:0000259" key="3">
    <source>
        <dbReference type="Pfam" id="PF01593"/>
    </source>
</evidence>
<dbReference type="SUPFAM" id="SSF51905">
    <property type="entry name" value="FAD/NAD(P)-binding domain"/>
    <property type="match status" value="1"/>
</dbReference>
<evidence type="ECO:0000313" key="4">
    <source>
        <dbReference type="EMBL" id="GMH10918.1"/>
    </source>
</evidence>
<feature type="domain" description="Amine oxidase" evidence="3">
    <location>
        <begin position="192"/>
        <end position="336"/>
    </location>
</feature>
<evidence type="ECO:0000256" key="1">
    <source>
        <dbReference type="ARBA" id="ARBA00005995"/>
    </source>
</evidence>
<dbReference type="InterPro" id="IPR050281">
    <property type="entry name" value="Flavin_monoamine_oxidase"/>
</dbReference>
<dbReference type="GO" id="GO:0005777">
    <property type="term" value="C:peroxisome"/>
    <property type="evidence" value="ECO:0007669"/>
    <property type="project" value="TreeGrafter"/>
</dbReference>
<feature type="domain" description="Amine oxidase" evidence="3">
    <location>
        <begin position="37"/>
        <end position="81"/>
    </location>
</feature>
<keyword evidence="2" id="KW-0560">Oxidoreductase</keyword>
<reference evidence="4" key="1">
    <citation type="submission" date="2023-05" db="EMBL/GenBank/DDBJ databases">
        <title>Nepenthes gracilis genome sequencing.</title>
        <authorList>
            <person name="Fukushima K."/>
        </authorList>
    </citation>
    <scope>NUCLEOTIDE SEQUENCE</scope>
    <source>
        <strain evidence="4">SING2019-196</strain>
    </source>
</reference>
<proteinExistence type="inferred from homology"/>
<dbReference type="GO" id="GO:0046592">
    <property type="term" value="F:polyamine oxidase activity"/>
    <property type="evidence" value="ECO:0007669"/>
    <property type="project" value="TreeGrafter"/>
</dbReference>
<comment type="similarity">
    <text evidence="1">Belongs to the flavin monoamine oxidase family.</text>
</comment>
<dbReference type="Pfam" id="PF01593">
    <property type="entry name" value="Amino_oxidase"/>
    <property type="match status" value="2"/>
</dbReference>
<dbReference type="AlphaFoldDB" id="A0AAD3XND6"/>
<name>A0AAD3XND6_NEPGR</name>